<comment type="similarity">
    <text evidence="1">Belongs to the peptidase S33 family.</text>
</comment>
<gene>
    <name evidence="8" type="ORF">MB27_19705</name>
</gene>
<dbReference type="eggNOG" id="COG0596">
    <property type="taxonomic scope" value="Bacteria"/>
</dbReference>
<proteinExistence type="inferred from homology"/>
<dbReference type="PANTHER" id="PTHR43248">
    <property type="entry name" value="2-SUCCINYL-6-HYDROXY-2,4-CYCLOHEXADIENE-1-CARBOXYLATE SYNTHASE"/>
    <property type="match status" value="1"/>
</dbReference>
<dbReference type="EMBL" id="JRTT01000022">
    <property type="protein sequence ID" value="KHD75888.1"/>
    <property type="molecule type" value="Genomic_DNA"/>
</dbReference>
<dbReference type="PROSITE" id="PS51257">
    <property type="entry name" value="PROKAR_LIPOPROTEIN"/>
    <property type="match status" value="1"/>
</dbReference>
<feature type="signal peptide" evidence="5">
    <location>
        <begin position="1"/>
        <end position="29"/>
    </location>
</feature>
<feature type="domain" description="Peptidase S33 tripeptidyl aminopeptidase-like C-terminal" evidence="7">
    <location>
        <begin position="419"/>
        <end position="519"/>
    </location>
</feature>
<dbReference type="AlphaFoldDB" id="A0A0A6ULF6"/>
<reference evidence="8 9" key="1">
    <citation type="submission" date="2014-10" db="EMBL/GenBank/DDBJ databases">
        <title>Draft genome sequence of Actinoplanes utahensis NRRL 12052.</title>
        <authorList>
            <person name="Velasco-Bucheli B."/>
            <person name="del Cerro C."/>
            <person name="Hormigo D."/>
            <person name="Garcia J.L."/>
            <person name="Acebal C."/>
            <person name="Arroyo M."/>
            <person name="de la Mata I."/>
        </authorList>
    </citation>
    <scope>NUCLEOTIDE SEQUENCE [LARGE SCALE GENOMIC DNA]</scope>
    <source>
        <strain evidence="8 9">NRRL 12052</strain>
    </source>
</reference>
<dbReference type="InterPro" id="IPR013595">
    <property type="entry name" value="Pept_S33_TAP-like_C"/>
</dbReference>
<evidence type="ECO:0000259" key="7">
    <source>
        <dbReference type="Pfam" id="PF08386"/>
    </source>
</evidence>
<dbReference type="PANTHER" id="PTHR43248:SF29">
    <property type="entry name" value="TRIPEPTIDYL AMINOPEPTIDASE"/>
    <property type="match status" value="1"/>
</dbReference>
<evidence type="ECO:0000256" key="4">
    <source>
        <dbReference type="SAM" id="MobiDB-lite"/>
    </source>
</evidence>
<evidence type="ECO:0000256" key="1">
    <source>
        <dbReference type="ARBA" id="ARBA00010088"/>
    </source>
</evidence>
<dbReference type="Gene3D" id="3.40.50.1820">
    <property type="entry name" value="alpha/beta hydrolase"/>
    <property type="match status" value="1"/>
</dbReference>
<accession>A0A0A6ULF6</accession>
<feature type="region of interest" description="Disordered" evidence="4">
    <location>
        <begin position="29"/>
        <end position="55"/>
    </location>
</feature>
<evidence type="ECO:0000259" key="6">
    <source>
        <dbReference type="Pfam" id="PF00561"/>
    </source>
</evidence>
<dbReference type="Pfam" id="PF00561">
    <property type="entry name" value="Abhydrolase_1"/>
    <property type="match status" value="1"/>
</dbReference>
<keyword evidence="2 5" id="KW-0732">Signal</keyword>
<comment type="caution">
    <text evidence="8">The sequence shown here is derived from an EMBL/GenBank/DDBJ whole genome shotgun (WGS) entry which is preliminary data.</text>
</comment>
<organism evidence="8 9">
    <name type="scientific">Actinoplanes utahensis</name>
    <dbReference type="NCBI Taxonomy" id="1869"/>
    <lineage>
        <taxon>Bacteria</taxon>
        <taxon>Bacillati</taxon>
        <taxon>Actinomycetota</taxon>
        <taxon>Actinomycetes</taxon>
        <taxon>Micromonosporales</taxon>
        <taxon>Micromonosporaceae</taxon>
        <taxon>Actinoplanes</taxon>
    </lineage>
</organism>
<feature type="domain" description="AB hydrolase-1" evidence="6">
    <location>
        <begin position="113"/>
        <end position="298"/>
    </location>
</feature>
<protein>
    <submittedName>
        <fullName evidence="8">Transporter</fullName>
    </submittedName>
</protein>
<dbReference type="InterPro" id="IPR000073">
    <property type="entry name" value="AB_hydrolase_1"/>
</dbReference>
<dbReference type="InterPro" id="IPR029058">
    <property type="entry name" value="AB_hydrolase_fold"/>
</dbReference>
<dbReference type="Proteomes" id="UP000054537">
    <property type="component" value="Unassembled WGS sequence"/>
</dbReference>
<evidence type="ECO:0000256" key="2">
    <source>
        <dbReference type="ARBA" id="ARBA00022729"/>
    </source>
</evidence>
<dbReference type="Pfam" id="PF08386">
    <property type="entry name" value="Abhydrolase_4"/>
    <property type="match status" value="1"/>
</dbReference>
<dbReference type="GO" id="GO:0016787">
    <property type="term" value="F:hydrolase activity"/>
    <property type="evidence" value="ECO:0007669"/>
    <property type="project" value="UniProtKB-KW"/>
</dbReference>
<evidence type="ECO:0000313" key="9">
    <source>
        <dbReference type="Proteomes" id="UP000054537"/>
    </source>
</evidence>
<keyword evidence="3" id="KW-0378">Hydrolase</keyword>
<feature type="compositionally biased region" description="Low complexity" evidence="4">
    <location>
        <begin position="29"/>
        <end position="47"/>
    </location>
</feature>
<dbReference type="SUPFAM" id="SSF53474">
    <property type="entry name" value="alpha/beta-Hydrolases"/>
    <property type="match status" value="1"/>
</dbReference>
<feature type="chain" id="PRO_5002022586" evidence="5">
    <location>
        <begin position="30"/>
        <end position="522"/>
    </location>
</feature>
<dbReference type="STRING" id="1869.MB27_19705"/>
<name>A0A0A6ULF6_ACTUT</name>
<evidence type="ECO:0000256" key="3">
    <source>
        <dbReference type="ARBA" id="ARBA00022801"/>
    </source>
</evidence>
<keyword evidence="9" id="KW-1185">Reference proteome</keyword>
<evidence type="ECO:0000256" key="5">
    <source>
        <dbReference type="SAM" id="SignalP"/>
    </source>
</evidence>
<sequence>MDRRSRLAVALMTVLVLATVAGCTLPSFAPEGSEEPAVPGAAAPSSGTGTRWRPCPEVPREVVGVASSAMTYECATVTVPRDWATPASAETYDIALLRIRSKKQKAADRIGSLLINPGGPGGSGIDIAVYLSFGQAQGGLPTEITDRFDIVGFDPRGVSRSSPVKCISAKDQDTSFAATPDPAGQAEFDAAVALNRKVAADCAGKYGERLRTFSTEQAARDLDALRAAVGDEKLTYLGYSYGTLLGATYAQLFPKNVRALVLDGAVDPTESFVSGSEQQAKGFERAFTNFTGWCARNAAKCPIAPDARGAVTDALAKAKVSPVTGPDGRAATDGWVFVGLISSLYTESGWAYLAEAIAGLQQGDAEGIFQLADQYAEREPDGTYSNMFDANLAVNCADAGKTPTAEEVRRLQGEWRAKYPLFGAALAVGMLPCVFWAGQRDPYPAGKAVGSPDLLVVGTTGDPATPYENTADLANMLGVGHVLTWEGEGHTAYPTTACIRDAVDGYLIDLELPREGLRCPAK</sequence>
<evidence type="ECO:0000313" key="8">
    <source>
        <dbReference type="EMBL" id="KHD75888.1"/>
    </source>
</evidence>
<dbReference type="InterPro" id="IPR051601">
    <property type="entry name" value="Serine_prot/Carboxylest_S33"/>
</dbReference>